<sequence>MAARPNGGHSGGAAAAAAAAAAAGGAAAAAAGGASGNAAGTSRRHTLSGACLEASRLLEQDMLAVASPSLSPFSSVDDAIARLLPYHIFHSLDDTEPPPSHVKSAAAKGGSGPPPPPPAGTAKDGAAQTAAGAPPPPSAQLPPQQQSRAMLHAAFADERVQMFGLAVNNIEKRLSVLEQRVEKNVAVEETALLRLAQLDERGKLSVDKAHASAARDNTS</sequence>
<feature type="region of interest" description="Disordered" evidence="1">
    <location>
        <begin position="93"/>
        <end position="148"/>
    </location>
</feature>
<organism evidence="3 4">
    <name type="scientific">Pycnococcus provasolii</name>
    <dbReference type="NCBI Taxonomy" id="41880"/>
    <lineage>
        <taxon>Eukaryota</taxon>
        <taxon>Viridiplantae</taxon>
        <taxon>Chlorophyta</taxon>
        <taxon>Pseudoscourfieldiophyceae</taxon>
        <taxon>Pseudoscourfieldiales</taxon>
        <taxon>Pycnococcaceae</taxon>
        <taxon>Pycnococcus</taxon>
    </lineage>
</organism>
<dbReference type="Pfam" id="PF15249">
    <property type="entry name" value="GLTSCR1"/>
    <property type="match status" value="1"/>
</dbReference>
<dbReference type="InterPro" id="IPR015671">
    <property type="entry name" value="GSCR1_dom"/>
</dbReference>
<feature type="domain" description="GLTSCR protein conserved" evidence="2">
    <location>
        <begin position="61"/>
        <end position="97"/>
    </location>
</feature>
<protein>
    <recommendedName>
        <fullName evidence="2">GLTSCR protein conserved domain-containing protein</fullName>
    </recommendedName>
</protein>
<proteinExistence type="predicted"/>
<evidence type="ECO:0000259" key="2">
    <source>
        <dbReference type="Pfam" id="PF15249"/>
    </source>
</evidence>
<dbReference type="OrthoDB" id="2556847at2759"/>
<dbReference type="EMBL" id="BNJQ01000010">
    <property type="protein sequence ID" value="GHP05486.1"/>
    <property type="molecule type" value="Genomic_DNA"/>
</dbReference>
<evidence type="ECO:0000313" key="4">
    <source>
        <dbReference type="Proteomes" id="UP000660262"/>
    </source>
</evidence>
<keyword evidence="4" id="KW-1185">Reference proteome</keyword>
<dbReference type="Proteomes" id="UP000660262">
    <property type="component" value="Unassembled WGS sequence"/>
</dbReference>
<gene>
    <name evidence="3" type="ORF">PPROV_000423600</name>
</gene>
<evidence type="ECO:0000313" key="3">
    <source>
        <dbReference type="EMBL" id="GHP05486.1"/>
    </source>
</evidence>
<feature type="compositionally biased region" description="Low complexity" evidence="1">
    <location>
        <begin position="120"/>
        <end position="132"/>
    </location>
</feature>
<comment type="caution">
    <text evidence="3">The sequence shown here is derived from an EMBL/GenBank/DDBJ whole genome shotgun (WGS) entry which is preliminary data.</text>
</comment>
<evidence type="ECO:0000256" key="1">
    <source>
        <dbReference type="SAM" id="MobiDB-lite"/>
    </source>
</evidence>
<name>A0A830HDL8_9CHLO</name>
<dbReference type="AlphaFoldDB" id="A0A830HDL8"/>
<accession>A0A830HDL8</accession>
<reference evidence="3" key="1">
    <citation type="submission" date="2020-10" db="EMBL/GenBank/DDBJ databases">
        <title>Unveiling of a novel bifunctional photoreceptor, Dualchrome1, isolated from a cosmopolitan green alga.</title>
        <authorList>
            <person name="Suzuki S."/>
            <person name="Kawachi M."/>
        </authorList>
    </citation>
    <scope>NUCLEOTIDE SEQUENCE</scope>
    <source>
        <strain evidence="3">NIES 2893</strain>
    </source>
</reference>